<proteinExistence type="predicted"/>
<comment type="caution">
    <text evidence="3">The sequence shown here is derived from an EMBL/GenBank/DDBJ whole genome shotgun (WGS) entry which is preliminary data.</text>
</comment>
<dbReference type="RefSeq" id="WP_061898224.1">
    <property type="nucleotide sequence ID" value="NZ_CAXYEW010000011.1"/>
</dbReference>
<dbReference type="AlphaFoldDB" id="A0A151KSG8"/>
<dbReference type="PANTHER" id="PTHR30093">
    <property type="entry name" value="GENERAL SECRETION PATHWAY PROTEIN G"/>
    <property type="match status" value="1"/>
</dbReference>
<dbReference type="Proteomes" id="UP000075609">
    <property type="component" value="Unassembled WGS sequence"/>
</dbReference>
<dbReference type="Pfam" id="PF16732">
    <property type="entry name" value="ComP_DUS"/>
    <property type="match status" value="1"/>
</dbReference>
<protein>
    <recommendedName>
        <fullName evidence="8">Fimbrial protein</fullName>
    </recommendedName>
</protein>
<dbReference type="PANTHER" id="PTHR30093:SF47">
    <property type="entry name" value="TYPE IV PILUS NON-CORE MINOR PILIN PILE"/>
    <property type="match status" value="1"/>
</dbReference>
<accession>A0A151KSG8</accession>
<keyword evidence="7" id="KW-1185">Reference proteome</keyword>
<accession>A0A151JJL1</accession>
<dbReference type="Gene3D" id="3.30.700.10">
    <property type="entry name" value="Glycoprotein, Type 4 Pilin"/>
    <property type="match status" value="1"/>
</dbReference>
<dbReference type="EMBL" id="LOMK01000001">
    <property type="protein sequence ID" value="KYN25979.1"/>
    <property type="molecule type" value="Genomic_DNA"/>
</dbReference>
<dbReference type="InterPro" id="IPR012902">
    <property type="entry name" value="N_methyl_site"/>
</dbReference>
<dbReference type="GO" id="GO:0043683">
    <property type="term" value="P:type IV pilus assembly"/>
    <property type="evidence" value="ECO:0007669"/>
    <property type="project" value="InterPro"/>
</dbReference>
<dbReference type="SUPFAM" id="SSF54523">
    <property type="entry name" value="Pili subunits"/>
    <property type="match status" value="1"/>
</dbReference>
<reference evidence="2 5" key="1">
    <citation type="submission" date="2015-12" db="EMBL/GenBank/DDBJ databases">
        <authorList>
            <person name="Shamseldin A."/>
            <person name="Moawad H."/>
            <person name="Abd El-Rahim W.M."/>
            <person name="Sadowsky M.J."/>
        </authorList>
    </citation>
    <scope>NUCLEOTIDE SEQUENCE [LARGE SCALE GENOMIC DNA]</scope>
    <source>
        <strain evidence="5">2538-88</strain>
        <strain evidence="2">2756-81</strain>
    </source>
</reference>
<keyword evidence="1" id="KW-0472">Membrane</keyword>
<dbReference type="Proteomes" id="UP000075346">
    <property type="component" value="Unassembled WGS sequence"/>
</dbReference>
<dbReference type="NCBIfam" id="TIGR02532">
    <property type="entry name" value="IV_pilin_GFxxxE"/>
    <property type="match status" value="1"/>
</dbReference>
<dbReference type="PROSITE" id="PS00409">
    <property type="entry name" value="PROKAR_NTER_METHYL"/>
    <property type="match status" value="1"/>
</dbReference>
<keyword evidence="1" id="KW-1133">Transmembrane helix</keyword>
<keyword evidence="1" id="KW-0812">Transmembrane</keyword>
<evidence type="ECO:0000313" key="2">
    <source>
        <dbReference type="EMBL" id="KYN25979.1"/>
    </source>
</evidence>
<evidence type="ECO:0008006" key="8">
    <source>
        <dbReference type="Google" id="ProtNLM"/>
    </source>
</evidence>
<evidence type="ECO:0000313" key="7">
    <source>
        <dbReference type="Proteomes" id="UP000075609"/>
    </source>
</evidence>
<dbReference type="Pfam" id="PF07963">
    <property type="entry name" value="N_methyl"/>
    <property type="match status" value="1"/>
</dbReference>
<name>A0A151KSG8_9VIBR</name>
<evidence type="ECO:0000313" key="5">
    <source>
        <dbReference type="Proteomes" id="UP000075346"/>
    </source>
</evidence>
<evidence type="ECO:0000313" key="4">
    <source>
        <dbReference type="EMBL" id="KYN86994.1"/>
    </source>
</evidence>
<feature type="transmembrane region" description="Helical" evidence="1">
    <location>
        <begin position="21"/>
        <end position="42"/>
    </location>
</feature>
<evidence type="ECO:0000256" key="1">
    <source>
        <dbReference type="SAM" id="Phobius"/>
    </source>
</evidence>
<dbReference type="Proteomes" id="UP000075349">
    <property type="component" value="Unassembled WGS sequence"/>
</dbReference>
<reference evidence="6 7" key="2">
    <citation type="submission" date="2015-12" db="EMBL/GenBank/DDBJ databases">
        <authorList>
            <person name="Tarr C.L."/>
            <person name="Gladney L.M."/>
        </authorList>
    </citation>
    <scope>NUCLEOTIDE SEQUENCE</scope>
    <source>
        <strain evidence="4 7">1048-83</strain>
        <strain evidence="3">2538-88</strain>
        <strain evidence="6">2756-81</strain>
    </source>
</reference>
<evidence type="ECO:0000313" key="6">
    <source>
        <dbReference type="Proteomes" id="UP000075349"/>
    </source>
</evidence>
<sequence length="150" mass="16417">MEMIRKILCKKRVIRHKGMTLIELMIAVVIIGILTAISYPAYTSYVIKTHRHQVMADLTKIQLYLEDKRTTSGSYDFTIISGGTCSFCDNDIERYILSIDSSGTGMDSYVLKAVPQETRGQNDDACGILSLNAAGVGKAAKAGNTVSGCW</sequence>
<dbReference type="EMBL" id="LOBP01000133">
    <property type="protein sequence ID" value="KYN86994.1"/>
    <property type="molecule type" value="Genomic_DNA"/>
</dbReference>
<dbReference type="InterPro" id="IPR031982">
    <property type="entry name" value="PilE-like"/>
</dbReference>
<dbReference type="InterPro" id="IPR045584">
    <property type="entry name" value="Pilin-like"/>
</dbReference>
<gene>
    <name evidence="4" type="ORF">ATY35_12765</name>
    <name evidence="3" type="ORF">ATY37_07810</name>
    <name evidence="2" type="ORF">AUQ44_12020</name>
</gene>
<evidence type="ECO:0000313" key="3">
    <source>
        <dbReference type="EMBL" id="KYN81090.1"/>
    </source>
</evidence>
<dbReference type="EMBL" id="LOBR01000116">
    <property type="protein sequence ID" value="KYN81090.1"/>
    <property type="molecule type" value="Genomic_DNA"/>
</dbReference>
<organism evidence="3 5">
    <name type="scientific">Vibrio cidicii</name>
    <dbReference type="NCBI Taxonomy" id="1763883"/>
    <lineage>
        <taxon>Bacteria</taxon>
        <taxon>Pseudomonadati</taxon>
        <taxon>Pseudomonadota</taxon>
        <taxon>Gammaproteobacteria</taxon>
        <taxon>Vibrionales</taxon>
        <taxon>Vibrionaceae</taxon>
        <taxon>Vibrio</taxon>
    </lineage>
</organism>